<reference evidence="2 3" key="1">
    <citation type="submission" date="2017-11" db="EMBL/GenBank/DDBJ databases">
        <title>De-novo sequencing of pomegranate (Punica granatum L.) genome.</title>
        <authorList>
            <person name="Akparov Z."/>
            <person name="Amiraslanov A."/>
            <person name="Hajiyeva S."/>
            <person name="Abbasov M."/>
            <person name="Kaur K."/>
            <person name="Hamwieh A."/>
            <person name="Solovyev V."/>
            <person name="Salamov A."/>
            <person name="Braich B."/>
            <person name="Kosarev P."/>
            <person name="Mahmoud A."/>
            <person name="Hajiyev E."/>
            <person name="Babayeva S."/>
            <person name="Izzatullayeva V."/>
            <person name="Mammadov A."/>
            <person name="Mammadov A."/>
            <person name="Sharifova S."/>
            <person name="Ojaghi J."/>
            <person name="Eynullazada K."/>
            <person name="Bayramov B."/>
            <person name="Abdulazimova A."/>
            <person name="Shahmuradov I."/>
        </authorList>
    </citation>
    <scope>NUCLEOTIDE SEQUENCE [LARGE SCALE GENOMIC DNA]</scope>
    <source>
        <strain evidence="3">cv. AG2017</strain>
        <tissue evidence="2">Leaf</tissue>
    </source>
</reference>
<feature type="compositionally biased region" description="Basic residues" evidence="1">
    <location>
        <begin position="83"/>
        <end position="97"/>
    </location>
</feature>
<dbReference type="EMBL" id="PGOL01004221">
    <property type="protein sequence ID" value="PKI38091.1"/>
    <property type="molecule type" value="Genomic_DNA"/>
</dbReference>
<accession>A0A2I0I2A0</accession>
<organism evidence="2 3">
    <name type="scientific">Punica granatum</name>
    <name type="common">Pomegranate</name>
    <dbReference type="NCBI Taxonomy" id="22663"/>
    <lineage>
        <taxon>Eukaryota</taxon>
        <taxon>Viridiplantae</taxon>
        <taxon>Streptophyta</taxon>
        <taxon>Embryophyta</taxon>
        <taxon>Tracheophyta</taxon>
        <taxon>Spermatophyta</taxon>
        <taxon>Magnoliopsida</taxon>
        <taxon>eudicotyledons</taxon>
        <taxon>Gunneridae</taxon>
        <taxon>Pentapetalae</taxon>
        <taxon>rosids</taxon>
        <taxon>malvids</taxon>
        <taxon>Myrtales</taxon>
        <taxon>Lythraceae</taxon>
        <taxon>Punica</taxon>
    </lineage>
</organism>
<evidence type="ECO:0000313" key="3">
    <source>
        <dbReference type="Proteomes" id="UP000233551"/>
    </source>
</evidence>
<dbReference type="AlphaFoldDB" id="A0A2I0I2A0"/>
<feature type="compositionally biased region" description="Basic and acidic residues" evidence="1">
    <location>
        <begin position="130"/>
        <end position="139"/>
    </location>
</feature>
<protein>
    <submittedName>
        <fullName evidence="2">Uncharacterized protein</fullName>
    </submittedName>
</protein>
<feature type="compositionally biased region" description="Acidic residues" evidence="1">
    <location>
        <begin position="1"/>
        <end position="10"/>
    </location>
</feature>
<gene>
    <name evidence="2" type="ORF">CRG98_041510</name>
</gene>
<sequence>MQGAEEMQDAEEIKEAEEMPEHWKEIYRETVFNAVISLANTPKTNSSAIGKALLEVTNDIETAVCEMKKRADEEASRSNFPMGKKKVLARSIPRKKRELSQNGQLTKELTDGLERCLRPQVNHAYGTSTEKLRQDEGSH</sequence>
<proteinExistence type="predicted"/>
<comment type="caution">
    <text evidence="2">The sequence shown here is derived from an EMBL/GenBank/DDBJ whole genome shotgun (WGS) entry which is preliminary data.</text>
</comment>
<dbReference type="Proteomes" id="UP000233551">
    <property type="component" value="Unassembled WGS sequence"/>
</dbReference>
<feature type="region of interest" description="Disordered" evidence="1">
    <location>
        <begin position="120"/>
        <end position="139"/>
    </location>
</feature>
<name>A0A2I0I2A0_PUNGR</name>
<evidence type="ECO:0000256" key="1">
    <source>
        <dbReference type="SAM" id="MobiDB-lite"/>
    </source>
</evidence>
<evidence type="ECO:0000313" key="2">
    <source>
        <dbReference type="EMBL" id="PKI38091.1"/>
    </source>
</evidence>
<feature type="region of interest" description="Disordered" evidence="1">
    <location>
        <begin position="1"/>
        <end position="20"/>
    </location>
</feature>
<keyword evidence="3" id="KW-1185">Reference proteome</keyword>
<feature type="compositionally biased region" description="Basic and acidic residues" evidence="1">
    <location>
        <begin position="11"/>
        <end position="20"/>
    </location>
</feature>
<feature type="region of interest" description="Disordered" evidence="1">
    <location>
        <begin position="71"/>
        <end position="106"/>
    </location>
</feature>